<evidence type="ECO:0000256" key="5">
    <source>
        <dbReference type="ARBA" id="ARBA00023146"/>
    </source>
</evidence>
<dbReference type="Pfam" id="PF01336">
    <property type="entry name" value="tRNA_anti-codon"/>
    <property type="match status" value="1"/>
</dbReference>
<reference evidence="8" key="2">
    <citation type="submission" date="2023-06" db="EMBL/GenBank/DDBJ databases">
        <authorList>
            <person name="Williams T.J."/>
            <person name="Allen M.A."/>
            <person name="Ivanova N."/>
            <person name="Huntemann M."/>
            <person name="Haque S."/>
            <person name="Hancock A.M."/>
            <person name="Brazendale S."/>
            <person name="Cavicchioli R."/>
        </authorList>
    </citation>
    <scope>NUCLEOTIDE SEQUENCE</scope>
    <source>
        <strain evidence="8">MAG_Ga0307966_1000010</strain>
    </source>
</reference>
<dbReference type="InterPro" id="IPR006195">
    <property type="entry name" value="aa-tRNA-synth_II"/>
</dbReference>
<dbReference type="GO" id="GO:0005829">
    <property type="term" value="C:cytosol"/>
    <property type="evidence" value="ECO:0007669"/>
    <property type="project" value="TreeGrafter"/>
</dbReference>
<keyword evidence="4" id="KW-0067">ATP-binding</keyword>
<dbReference type="GO" id="GO:0006430">
    <property type="term" value="P:lysyl-tRNA aminoacylation"/>
    <property type="evidence" value="ECO:0007669"/>
    <property type="project" value="InterPro"/>
</dbReference>
<keyword evidence="5" id="KW-0030">Aminoacyl-tRNA synthetase</keyword>
<dbReference type="InterPro" id="IPR004365">
    <property type="entry name" value="NA-bd_OB_tRNA"/>
</dbReference>
<dbReference type="SUPFAM" id="SSF50249">
    <property type="entry name" value="Nucleic acid-binding proteins"/>
    <property type="match status" value="1"/>
</dbReference>
<dbReference type="Proteomes" id="UP001238843">
    <property type="component" value="Chromosome"/>
</dbReference>
<dbReference type="Gene3D" id="3.30.930.10">
    <property type="entry name" value="Bira Bifunctional Protein, Domain 2"/>
    <property type="match status" value="1"/>
</dbReference>
<evidence type="ECO:0000256" key="3">
    <source>
        <dbReference type="ARBA" id="ARBA00022741"/>
    </source>
</evidence>
<feature type="domain" description="Aminoacyl-transfer RNA synthetases class-II family profile" evidence="7">
    <location>
        <begin position="138"/>
        <end position="439"/>
    </location>
</feature>
<dbReference type="EMBL" id="CP128385">
    <property type="protein sequence ID" value="WMI30414.1"/>
    <property type="molecule type" value="Genomic_DNA"/>
</dbReference>
<dbReference type="InterPro" id="IPR045864">
    <property type="entry name" value="aa-tRNA-synth_II/BPL/LPL"/>
</dbReference>
<proteinExistence type="inferred from homology"/>
<dbReference type="PANTHER" id="PTHR42918:SF15">
    <property type="entry name" value="LYSINE--TRNA LIGASE, CHLOROPLASTIC_MITOCHONDRIAL"/>
    <property type="match status" value="1"/>
</dbReference>
<dbReference type="InterPro" id="IPR004364">
    <property type="entry name" value="Aa-tRNA-synt_II"/>
</dbReference>
<dbReference type="GO" id="GO:0000049">
    <property type="term" value="F:tRNA binding"/>
    <property type="evidence" value="ECO:0007669"/>
    <property type="project" value="TreeGrafter"/>
</dbReference>
<dbReference type="PROSITE" id="PS50862">
    <property type="entry name" value="AA_TRNA_LIGASE_II"/>
    <property type="match status" value="1"/>
</dbReference>
<evidence type="ECO:0000256" key="1">
    <source>
        <dbReference type="ARBA" id="ARBA00008226"/>
    </source>
</evidence>
<protein>
    <recommendedName>
        <fullName evidence="6">Lysyl-tRNA synthetase</fullName>
    </recommendedName>
</protein>
<dbReference type="InterPro" id="IPR018149">
    <property type="entry name" value="Lys-tRNA-synth_II_C"/>
</dbReference>
<evidence type="ECO:0000256" key="6">
    <source>
        <dbReference type="ARBA" id="ARBA00030563"/>
    </source>
</evidence>
<evidence type="ECO:0000256" key="2">
    <source>
        <dbReference type="ARBA" id="ARBA00022598"/>
    </source>
</evidence>
<evidence type="ECO:0000259" key="7">
    <source>
        <dbReference type="PROSITE" id="PS50862"/>
    </source>
</evidence>
<evidence type="ECO:0000256" key="4">
    <source>
        <dbReference type="ARBA" id="ARBA00022840"/>
    </source>
</evidence>
<sequence>MNKSNSKYSLSCIFKSSKNKMFGVYETHEVKGVGGNGVFRGSVSSIRSMGKVLFFDVRHGKAKMQVYFQSIKNDKLSFAVKKLNVGDFVNVHGIYFWTETKERTLRLLKLEFIFKKIKNSGGGGGTGTDYQYHKKLNLKSNVLRFLRTFLYKNNFIEVETPVFQKNPGGALAKPFKTNSGFSFFYLRISLEIYLKKLMVSGCSRVFELGRVFRNEGGSMIHSNEFTMVEAYASFSKYGFMVKLVYALIQELHYKTYGCKYIINFNNIIFLNKVWRVLDYQETIRLFTRNKLWFNMSRLGKENYCLSIKKPLGFNLLKIKNIDNFVFDKLVSTKLLQPTFVTKFPRILCPLAKLNNLNSKFVDIFELYISGKELAPGYSEQTDPFIQSKLLVKQNKFKRSLYDKKFIDNLTRGVPYMSGIGLGVNRLIMILSNSKNIRDF</sequence>
<keyword evidence="3" id="KW-0547">Nucleotide-binding</keyword>
<name>A0AA51BLE7_9BACT</name>
<dbReference type="PANTHER" id="PTHR42918">
    <property type="entry name" value="LYSYL-TRNA SYNTHETASE"/>
    <property type="match status" value="1"/>
</dbReference>
<dbReference type="PRINTS" id="PR00982">
    <property type="entry name" value="TRNASYNTHLYS"/>
</dbReference>
<gene>
    <name evidence="8" type="ORF">QTO32_00625</name>
</gene>
<dbReference type="SUPFAM" id="SSF55681">
    <property type="entry name" value="Class II aaRS and biotin synthetases"/>
    <property type="match status" value="1"/>
</dbReference>
<dbReference type="InterPro" id="IPR012340">
    <property type="entry name" value="NA-bd_OB-fold"/>
</dbReference>
<keyword evidence="2 8" id="KW-0436">Ligase</keyword>
<evidence type="ECO:0000313" key="8">
    <source>
        <dbReference type="EMBL" id="WMI30414.1"/>
    </source>
</evidence>
<comment type="similarity">
    <text evidence="1">Belongs to the class-II aminoacyl-tRNA synthetase family.</text>
</comment>
<dbReference type="GO" id="GO:0005524">
    <property type="term" value="F:ATP binding"/>
    <property type="evidence" value="ECO:0007669"/>
    <property type="project" value="UniProtKB-KW"/>
</dbReference>
<dbReference type="Gene3D" id="2.40.50.140">
    <property type="entry name" value="Nucleic acid-binding proteins"/>
    <property type="match status" value="1"/>
</dbReference>
<accession>A0AA51BLE7</accession>
<reference evidence="8" key="1">
    <citation type="journal article" date="2021" name="Front. Microbiol.">
        <title>Genome Analysis of a Verrucomicrobial Endosymbiont With a Tiny Genome Discovered in an Antarctic Lake.</title>
        <authorList>
            <person name="Williams T.J."/>
            <person name="Allen M.A."/>
            <person name="Ivanova N."/>
            <person name="Huntemann M."/>
            <person name="Haque S."/>
            <person name="Hancock A.M."/>
            <person name="Brazendale S."/>
            <person name="Cavicchioli R."/>
        </authorList>
    </citation>
    <scope>NUCLEOTIDE SEQUENCE</scope>
    <source>
        <strain evidence="8">MAG_Ga0307966_1000010</strain>
    </source>
</reference>
<organism evidence="8">
    <name type="scientific">Candidatus Organicella extenuata</name>
    <dbReference type="NCBI Taxonomy" id="2841811"/>
    <lineage>
        <taxon>Bacteria</taxon>
        <taxon>Pseudomonadati</taxon>
        <taxon>Verrucomicrobiota</taxon>
        <taxon>Candidatus Organicella</taxon>
    </lineage>
</organism>
<dbReference type="Pfam" id="PF00152">
    <property type="entry name" value="tRNA-synt_2"/>
    <property type="match status" value="1"/>
</dbReference>
<dbReference type="AlphaFoldDB" id="A0AA51BLE7"/>
<dbReference type="GO" id="GO:0004824">
    <property type="term" value="F:lysine-tRNA ligase activity"/>
    <property type="evidence" value="ECO:0007669"/>
    <property type="project" value="InterPro"/>
</dbReference>